<organism evidence="2 3">
    <name type="scientific">Nosema granulosis</name>
    <dbReference type="NCBI Taxonomy" id="83296"/>
    <lineage>
        <taxon>Eukaryota</taxon>
        <taxon>Fungi</taxon>
        <taxon>Fungi incertae sedis</taxon>
        <taxon>Microsporidia</taxon>
        <taxon>Nosematidae</taxon>
        <taxon>Nosema</taxon>
    </lineage>
</organism>
<comment type="caution">
    <text evidence="2">The sequence shown here is derived from an EMBL/GenBank/DDBJ whole genome shotgun (WGS) entry which is preliminary data.</text>
</comment>
<dbReference type="Pfam" id="PF00078">
    <property type="entry name" value="RVT_1"/>
    <property type="match status" value="1"/>
</dbReference>
<name>A0A9P6KX22_9MICR</name>
<evidence type="ECO:0000313" key="3">
    <source>
        <dbReference type="Proteomes" id="UP000740883"/>
    </source>
</evidence>
<dbReference type="InterPro" id="IPR000477">
    <property type="entry name" value="RT_dom"/>
</dbReference>
<evidence type="ECO:0000259" key="1">
    <source>
        <dbReference type="Pfam" id="PF00078"/>
    </source>
</evidence>
<feature type="non-terminal residue" evidence="2">
    <location>
        <position position="171"/>
    </location>
</feature>
<accession>A0A9P6KX22</accession>
<dbReference type="Gene3D" id="3.10.10.10">
    <property type="entry name" value="HIV Type 1 Reverse Transcriptase, subunit A, domain 1"/>
    <property type="match status" value="1"/>
</dbReference>
<dbReference type="Proteomes" id="UP000740883">
    <property type="component" value="Unassembled WGS sequence"/>
</dbReference>
<dbReference type="PANTHER" id="PTHR37984:SF5">
    <property type="entry name" value="PROTEIN NYNRIN-LIKE"/>
    <property type="match status" value="1"/>
</dbReference>
<dbReference type="InterPro" id="IPR050951">
    <property type="entry name" value="Retrovirus_Pol_polyprotein"/>
</dbReference>
<dbReference type="OrthoDB" id="2194353at2759"/>
<dbReference type="AlphaFoldDB" id="A0A9P6KX22"/>
<reference evidence="2 3" key="1">
    <citation type="journal article" date="2020" name="Genome Biol. Evol.">
        <title>Comparative genomics of strictly vertically transmitted, feminizing microsporidia endosymbionts of amphipod crustaceans.</title>
        <authorList>
            <person name="Cormier A."/>
            <person name="Chebbi M.A."/>
            <person name="Giraud I."/>
            <person name="Wattier R."/>
            <person name="Teixeira M."/>
            <person name="Gilbert C."/>
            <person name="Rigaud T."/>
            <person name="Cordaux R."/>
        </authorList>
    </citation>
    <scope>NUCLEOTIDE SEQUENCE [LARGE SCALE GENOMIC DNA]</scope>
    <source>
        <strain evidence="2 3">Ou3-Ou53</strain>
    </source>
</reference>
<feature type="non-terminal residue" evidence="2">
    <location>
        <position position="1"/>
    </location>
</feature>
<keyword evidence="3" id="KW-1185">Reference proteome</keyword>
<sequence length="171" mass="20334">NDKEFNKVYQNISMEELRERFKDVFDNGKDEIKYCNVEKCKIITQEGKKVVKKGQTIAQALMRDTEMYIKGLENRKIIRMSTSEWRNPIRALRKPNGKIRLVSNLMCLNDLVEKDHYELATIRDVIRCTQGSRYFTVIDLKEGFYSIEIEESDKHKTAFEFNKKAYEWNSM</sequence>
<gene>
    <name evidence="2" type="primary">pol_116</name>
    <name evidence="2" type="ORF">NGRA_3625</name>
</gene>
<dbReference type="EMBL" id="SBJO01001702">
    <property type="protein sequence ID" value="KAF9742342.1"/>
    <property type="molecule type" value="Genomic_DNA"/>
</dbReference>
<dbReference type="InterPro" id="IPR043502">
    <property type="entry name" value="DNA/RNA_pol_sf"/>
</dbReference>
<protein>
    <submittedName>
        <fullName evidence="2">Retrovirus-related Pol polyprotein from transposon 17.6</fullName>
    </submittedName>
</protein>
<proteinExistence type="predicted"/>
<dbReference type="SUPFAM" id="SSF56672">
    <property type="entry name" value="DNA/RNA polymerases"/>
    <property type="match status" value="1"/>
</dbReference>
<evidence type="ECO:0000313" key="2">
    <source>
        <dbReference type="EMBL" id="KAF9742342.1"/>
    </source>
</evidence>
<feature type="domain" description="Reverse transcriptase" evidence="1">
    <location>
        <begin position="93"/>
        <end position="164"/>
    </location>
</feature>
<dbReference type="PANTHER" id="PTHR37984">
    <property type="entry name" value="PROTEIN CBG26694"/>
    <property type="match status" value="1"/>
</dbReference>